<proteinExistence type="predicted"/>
<keyword evidence="2" id="KW-1185">Reference proteome</keyword>
<reference evidence="2" key="1">
    <citation type="journal article" date="2017" name="Nat. Ecol. Evol.">
        <title>Genome expansion and lineage-specific genetic innovations in the forest pathogenic fungi Armillaria.</title>
        <authorList>
            <person name="Sipos G."/>
            <person name="Prasanna A.N."/>
            <person name="Walter M.C."/>
            <person name="O'Connor E."/>
            <person name="Balint B."/>
            <person name="Krizsan K."/>
            <person name="Kiss B."/>
            <person name="Hess J."/>
            <person name="Varga T."/>
            <person name="Slot J."/>
            <person name="Riley R."/>
            <person name="Boka B."/>
            <person name="Rigling D."/>
            <person name="Barry K."/>
            <person name="Lee J."/>
            <person name="Mihaltcheva S."/>
            <person name="LaButti K."/>
            <person name="Lipzen A."/>
            <person name="Waldron R."/>
            <person name="Moloney N.M."/>
            <person name="Sperisen C."/>
            <person name="Kredics L."/>
            <person name="Vagvoelgyi C."/>
            <person name="Patrignani A."/>
            <person name="Fitzpatrick D."/>
            <person name="Nagy I."/>
            <person name="Doyle S."/>
            <person name="Anderson J.B."/>
            <person name="Grigoriev I.V."/>
            <person name="Gueldener U."/>
            <person name="Muensterkoetter M."/>
            <person name="Nagy L.G."/>
        </authorList>
    </citation>
    <scope>NUCLEOTIDE SEQUENCE [LARGE SCALE GENOMIC DNA]</scope>
    <source>
        <strain evidence="2">C18/9</strain>
    </source>
</reference>
<gene>
    <name evidence="1" type="ORF">ARMOST_11102</name>
</gene>
<evidence type="ECO:0000313" key="1">
    <source>
        <dbReference type="EMBL" id="SJL07752.1"/>
    </source>
</evidence>
<dbReference type="AlphaFoldDB" id="A0A284RG84"/>
<accession>A0A284RG84</accession>
<evidence type="ECO:0000313" key="2">
    <source>
        <dbReference type="Proteomes" id="UP000219338"/>
    </source>
</evidence>
<organism evidence="1 2">
    <name type="scientific">Armillaria ostoyae</name>
    <name type="common">Armillaria root rot fungus</name>
    <dbReference type="NCBI Taxonomy" id="47428"/>
    <lineage>
        <taxon>Eukaryota</taxon>
        <taxon>Fungi</taxon>
        <taxon>Dikarya</taxon>
        <taxon>Basidiomycota</taxon>
        <taxon>Agaricomycotina</taxon>
        <taxon>Agaricomycetes</taxon>
        <taxon>Agaricomycetidae</taxon>
        <taxon>Agaricales</taxon>
        <taxon>Marasmiineae</taxon>
        <taxon>Physalacriaceae</taxon>
        <taxon>Armillaria</taxon>
    </lineage>
</organism>
<dbReference type="EMBL" id="FUEG01000008">
    <property type="protein sequence ID" value="SJL07752.1"/>
    <property type="molecule type" value="Genomic_DNA"/>
</dbReference>
<sequence length="84" mass="9595">MRGAEMKSKFVHLNHNSNETKWPVKQPMPSPGAFKCDSPMPFTTQFYLLNILQWLVVLGGLDHPAHLPVACILRKEPFRVIPLE</sequence>
<dbReference type="Proteomes" id="UP000219338">
    <property type="component" value="Unassembled WGS sequence"/>
</dbReference>
<name>A0A284RG84_ARMOS</name>
<protein>
    <submittedName>
        <fullName evidence="1">Uncharacterized protein</fullName>
    </submittedName>
</protein>